<dbReference type="Proteomes" id="UP000218287">
    <property type="component" value="Chromosome"/>
</dbReference>
<proteinExistence type="predicted"/>
<keyword evidence="2" id="KW-1185">Reference proteome</keyword>
<name>A0A1Z4GHH4_9CYAN</name>
<dbReference type="AlphaFoldDB" id="A0A1Z4GHH4"/>
<evidence type="ECO:0000313" key="1">
    <source>
        <dbReference type="EMBL" id="BAY16947.1"/>
    </source>
</evidence>
<gene>
    <name evidence="1" type="ORF">NIES21_27810</name>
</gene>
<dbReference type="EMBL" id="AP018174">
    <property type="protein sequence ID" value="BAY16947.1"/>
    <property type="molecule type" value="Genomic_DNA"/>
</dbReference>
<protein>
    <submittedName>
        <fullName evidence="1">Uncharacterized protein</fullName>
    </submittedName>
</protein>
<evidence type="ECO:0000313" key="2">
    <source>
        <dbReference type="Proteomes" id="UP000218287"/>
    </source>
</evidence>
<organism evidence="1 2">
    <name type="scientific">Anabaenopsis circularis NIES-21</name>
    <dbReference type="NCBI Taxonomy" id="1085406"/>
    <lineage>
        <taxon>Bacteria</taxon>
        <taxon>Bacillati</taxon>
        <taxon>Cyanobacteriota</taxon>
        <taxon>Cyanophyceae</taxon>
        <taxon>Nostocales</taxon>
        <taxon>Nodulariaceae</taxon>
        <taxon>Anabaenopsis</taxon>
    </lineage>
</organism>
<reference evidence="1 2" key="1">
    <citation type="submission" date="2017-06" db="EMBL/GenBank/DDBJ databases">
        <title>Genome sequencing of cyanobaciteial culture collection at National Institute for Environmental Studies (NIES).</title>
        <authorList>
            <person name="Hirose Y."/>
            <person name="Shimura Y."/>
            <person name="Fujisawa T."/>
            <person name="Nakamura Y."/>
            <person name="Kawachi M."/>
        </authorList>
    </citation>
    <scope>NUCLEOTIDE SEQUENCE [LARGE SCALE GENOMIC DNA]</scope>
    <source>
        <strain evidence="1 2">NIES-21</strain>
    </source>
</reference>
<accession>A0A1Z4GHH4</accession>
<sequence length="33" mass="3687">MITEHNSAMFRKGYGMVNIIDLLQLQVDLHAAG</sequence>